<dbReference type="InterPro" id="IPR029476">
    <property type="entry name" value="DNase_NucA_NucB"/>
</dbReference>
<proteinExistence type="predicted"/>
<feature type="signal peptide" evidence="1">
    <location>
        <begin position="1"/>
        <end position="27"/>
    </location>
</feature>
<evidence type="ECO:0000256" key="1">
    <source>
        <dbReference type="SAM" id="SignalP"/>
    </source>
</evidence>
<name>A0ABW5G693_9PSEU</name>
<feature type="domain" description="Deoxyribonuclease NucA/NucB" evidence="2">
    <location>
        <begin position="283"/>
        <end position="366"/>
    </location>
</feature>
<reference evidence="4" key="1">
    <citation type="journal article" date="2019" name="Int. J. Syst. Evol. Microbiol.">
        <title>The Global Catalogue of Microorganisms (GCM) 10K type strain sequencing project: providing services to taxonomists for standard genome sequencing and annotation.</title>
        <authorList>
            <consortium name="The Broad Institute Genomics Platform"/>
            <consortium name="The Broad Institute Genome Sequencing Center for Infectious Disease"/>
            <person name="Wu L."/>
            <person name="Ma J."/>
        </authorList>
    </citation>
    <scope>NUCLEOTIDE SEQUENCE [LARGE SCALE GENOMIC DNA]</scope>
    <source>
        <strain evidence="4">CGMCC 4.7645</strain>
    </source>
</reference>
<protein>
    <submittedName>
        <fullName evidence="3">NucA/NucB deoxyribonuclease domain-containing protein</fullName>
    </submittedName>
</protein>
<dbReference type="Pfam" id="PF14040">
    <property type="entry name" value="DNase_NucA_NucB"/>
    <property type="match status" value="1"/>
</dbReference>
<evidence type="ECO:0000259" key="2">
    <source>
        <dbReference type="Pfam" id="PF14040"/>
    </source>
</evidence>
<feature type="chain" id="PRO_5046519470" evidence="1">
    <location>
        <begin position="28"/>
        <end position="370"/>
    </location>
</feature>
<evidence type="ECO:0000313" key="4">
    <source>
        <dbReference type="Proteomes" id="UP001597417"/>
    </source>
</evidence>
<keyword evidence="4" id="KW-1185">Reference proteome</keyword>
<evidence type="ECO:0000313" key="3">
    <source>
        <dbReference type="EMBL" id="MFD2422412.1"/>
    </source>
</evidence>
<dbReference type="RefSeq" id="WP_378271482.1">
    <property type="nucleotide sequence ID" value="NZ_JBHUKR010000028.1"/>
</dbReference>
<dbReference type="Proteomes" id="UP001597417">
    <property type="component" value="Unassembled WGS sequence"/>
</dbReference>
<comment type="caution">
    <text evidence="3">The sequence shown here is derived from an EMBL/GenBank/DDBJ whole genome shotgun (WGS) entry which is preliminary data.</text>
</comment>
<dbReference type="EMBL" id="JBHUKR010000028">
    <property type="protein sequence ID" value="MFD2422412.1"/>
    <property type="molecule type" value="Genomic_DNA"/>
</dbReference>
<organism evidence="3 4">
    <name type="scientific">Amycolatopsis pigmentata</name>
    <dbReference type="NCBI Taxonomy" id="450801"/>
    <lineage>
        <taxon>Bacteria</taxon>
        <taxon>Bacillati</taxon>
        <taxon>Actinomycetota</taxon>
        <taxon>Actinomycetes</taxon>
        <taxon>Pseudonocardiales</taxon>
        <taxon>Pseudonocardiaceae</taxon>
        <taxon>Amycolatopsis</taxon>
    </lineage>
</organism>
<accession>A0ABW5G693</accession>
<gene>
    <name evidence="3" type="ORF">ACFSXZ_39425</name>
</gene>
<sequence length="370" mass="40008">MTSALKRALLLAVLPITLTATQVPASAAPAQAGTVLATLDERQDLRQECQQHPEAEQAQGWIKSRFESCHRTHQSLVVVRKGTLERIGTLAFDEWILGFAYDGDRRVDYVASIENIVVSREAPDADPTTWSLEMRLSAATVNSAGTITNPNQTRSDLLGAWDTKPQWVVTYTSPEQGATDPYGIVNGNVLVNLAAFGPNTDPWQDPLTRYSNIRFDSAGAVAGKARGTVFTQAKVVVPFSLSSPTYPQSARHYSDALTNPVTTFPSTLGKNVPGATTPLHRTLNTATQDANNAAARKTCDDVWGPYDGTLLNCDEYPFASTQEGAAKGDGNYSARLIDAGDNQAAGRWLNSNYTLNRILDGDAFYIAITP</sequence>
<keyword evidence="1" id="KW-0732">Signal</keyword>